<evidence type="ECO:0000313" key="3">
    <source>
        <dbReference type="Proteomes" id="UP001341840"/>
    </source>
</evidence>
<keyword evidence="3" id="KW-1185">Reference proteome</keyword>
<organism evidence="2 3">
    <name type="scientific">Stylosanthes scabra</name>
    <dbReference type="NCBI Taxonomy" id="79078"/>
    <lineage>
        <taxon>Eukaryota</taxon>
        <taxon>Viridiplantae</taxon>
        <taxon>Streptophyta</taxon>
        <taxon>Embryophyta</taxon>
        <taxon>Tracheophyta</taxon>
        <taxon>Spermatophyta</taxon>
        <taxon>Magnoliopsida</taxon>
        <taxon>eudicotyledons</taxon>
        <taxon>Gunneridae</taxon>
        <taxon>Pentapetalae</taxon>
        <taxon>rosids</taxon>
        <taxon>fabids</taxon>
        <taxon>Fabales</taxon>
        <taxon>Fabaceae</taxon>
        <taxon>Papilionoideae</taxon>
        <taxon>50 kb inversion clade</taxon>
        <taxon>dalbergioids sensu lato</taxon>
        <taxon>Dalbergieae</taxon>
        <taxon>Pterocarpus clade</taxon>
        <taxon>Stylosanthes</taxon>
    </lineage>
</organism>
<name>A0ABU6WWF4_9FABA</name>
<protein>
    <submittedName>
        <fullName evidence="2">Uncharacterized protein</fullName>
    </submittedName>
</protein>
<feature type="compositionally biased region" description="Acidic residues" evidence="1">
    <location>
        <begin position="10"/>
        <end position="36"/>
    </location>
</feature>
<evidence type="ECO:0000256" key="1">
    <source>
        <dbReference type="SAM" id="MobiDB-lite"/>
    </source>
</evidence>
<dbReference type="Proteomes" id="UP001341840">
    <property type="component" value="Unassembled WGS sequence"/>
</dbReference>
<proteinExistence type="predicted"/>
<comment type="caution">
    <text evidence="2">The sequence shown here is derived from an EMBL/GenBank/DDBJ whole genome shotgun (WGS) entry which is preliminary data.</text>
</comment>
<feature type="region of interest" description="Disordered" evidence="1">
    <location>
        <begin position="1"/>
        <end position="50"/>
    </location>
</feature>
<reference evidence="2 3" key="1">
    <citation type="journal article" date="2023" name="Plants (Basel)">
        <title>Bridging the Gap: Combining Genomics and Transcriptomics Approaches to Understand Stylosanthes scabra, an Orphan Legume from the Brazilian Caatinga.</title>
        <authorList>
            <person name="Ferreira-Neto J.R.C."/>
            <person name="da Silva M.D."/>
            <person name="Binneck E."/>
            <person name="de Melo N.F."/>
            <person name="da Silva R.H."/>
            <person name="de Melo A.L.T.M."/>
            <person name="Pandolfi V."/>
            <person name="Bustamante F.O."/>
            <person name="Brasileiro-Vidal A.C."/>
            <person name="Benko-Iseppon A.M."/>
        </authorList>
    </citation>
    <scope>NUCLEOTIDE SEQUENCE [LARGE SCALE GENOMIC DNA]</scope>
    <source>
        <tissue evidence="2">Leaves</tissue>
    </source>
</reference>
<evidence type="ECO:0000313" key="2">
    <source>
        <dbReference type="EMBL" id="MED6189669.1"/>
    </source>
</evidence>
<gene>
    <name evidence="2" type="ORF">PIB30_098345</name>
</gene>
<accession>A0ABU6WWF4</accession>
<dbReference type="EMBL" id="JASCZI010183747">
    <property type="protein sequence ID" value="MED6189669.1"/>
    <property type="molecule type" value="Genomic_DNA"/>
</dbReference>
<sequence>MKPSVKKDESSDEDPEEEEENSEEEKEGSEEEEDPKEEVPASLMSAPARGVATRGIQIDYAASKNGARQKMSCQKSLKPVQKYRVWDSGRSPNELTQGMILVVRKTGVAIVSVNKWKLKERYREKLIKKVLGHESRYHVSP</sequence>